<dbReference type="InterPro" id="IPR002495">
    <property type="entry name" value="Glyco_trans_8"/>
</dbReference>
<evidence type="ECO:0000256" key="2">
    <source>
        <dbReference type="ARBA" id="ARBA00004116"/>
    </source>
</evidence>
<comment type="cofactor">
    <cofactor evidence="1">
        <name>Mn(2+)</name>
        <dbReference type="ChEBI" id="CHEBI:29035"/>
    </cofactor>
</comment>
<evidence type="ECO:0000256" key="13">
    <source>
        <dbReference type="ARBA" id="ARBA00050886"/>
    </source>
</evidence>
<evidence type="ECO:0000256" key="3">
    <source>
        <dbReference type="ARBA" id="ARBA00004496"/>
    </source>
</evidence>
<evidence type="ECO:0000256" key="11">
    <source>
        <dbReference type="ARBA" id="ARBA00038162"/>
    </source>
</evidence>
<evidence type="ECO:0000313" key="17">
    <source>
        <dbReference type="EMBL" id="KTB03344.1"/>
    </source>
</evidence>
<evidence type="ECO:0000256" key="16">
    <source>
        <dbReference type="SAM" id="MobiDB-lite"/>
    </source>
</evidence>
<comment type="caution">
    <text evidence="17">The sequence shown here is derived from an EMBL/GenBank/DDBJ whole genome shotgun (WGS) entry which is preliminary data.</text>
</comment>
<evidence type="ECO:0000256" key="7">
    <source>
        <dbReference type="ARBA" id="ARBA00022723"/>
    </source>
</evidence>
<keyword evidence="4" id="KW-0963">Cytoplasm</keyword>
<evidence type="ECO:0000256" key="15">
    <source>
        <dbReference type="ARBA" id="ARBA00059480"/>
    </source>
</evidence>
<dbReference type="CDD" id="cd02537">
    <property type="entry name" value="GT8_Glycogenin"/>
    <property type="match status" value="1"/>
</dbReference>
<feature type="region of interest" description="Disordered" evidence="16">
    <location>
        <begin position="379"/>
        <end position="521"/>
    </location>
</feature>
<comment type="subcellular location">
    <subcellularLocation>
        <location evidence="3">Cytoplasm</location>
    </subcellularLocation>
    <subcellularLocation>
        <location evidence="2">Vacuole</location>
    </subcellularLocation>
</comment>
<proteinExistence type="inferred from homology"/>
<comment type="similarity">
    <text evidence="11">Belongs to the glycosyltransferase 8 family. Glycogenin subfamily.</text>
</comment>
<keyword evidence="8" id="KW-0320">Glycogen biosynthesis</keyword>
<evidence type="ECO:0000256" key="10">
    <source>
        <dbReference type="ARBA" id="ARBA00023211"/>
    </source>
</evidence>
<dbReference type="Proteomes" id="UP000054886">
    <property type="component" value="Unassembled WGS sequence"/>
</dbReference>
<dbReference type="GO" id="GO:0005773">
    <property type="term" value="C:vacuole"/>
    <property type="evidence" value="ECO:0007669"/>
    <property type="project" value="UniProtKB-SubCell"/>
</dbReference>
<protein>
    <recommendedName>
        <fullName evidence="12">glycogenin glucosyltransferase</fullName>
        <ecNumber evidence="12">2.4.1.186</ecNumber>
    </recommendedName>
</protein>
<reference evidence="17 18" key="1">
    <citation type="submission" date="2015-10" db="EMBL/GenBank/DDBJ databases">
        <title>Draft genomes sequences of Candida glabrata isolates 1A, 1B, 2A, 2B, 3A and 3B.</title>
        <authorList>
            <person name="Haavelsrud O.E."/>
            <person name="Gaustad P."/>
        </authorList>
    </citation>
    <scope>NUCLEOTIDE SEQUENCE [LARGE SCALE GENOMIC DNA]</scope>
    <source>
        <strain evidence="17">910700640</strain>
    </source>
</reference>
<keyword evidence="6" id="KW-0808">Transferase</keyword>
<accession>A0A0W0C843</accession>
<evidence type="ECO:0000256" key="4">
    <source>
        <dbReference type="ARBA" id="ARBA00022490"/>
    </source>
</evidence>
<evidence type="ECO:0000256" key="12">
    <source>
        <dbReference type="ARBA" id="ARBA00038934"/>
    </source>
</evidence>
<dbReference type="InterPro" id="IPR029044">
    <property type="entry name" value="Nucleotide-diphossugar_trans"/>
</dbReference>
<keyword evidence="7" id="KW-0479">Metal-binding</keyword>
<dbReference type="Gene3D" id="3.90.550.10">
    <property type="entry name" value="Spore Coat Polysaccharide Biosynthesis Protein SpsA, Chain A"/>
    <property type="match status" value="1"/>
</dbReference>
<dbReference type="EMBL" id="LLZZ01000120">
    <property type="protein sequence ID" value="KTB03344.1"/>
    <property type="molecule type" value="Genomic_DNA"/>
</dbReference>
<gene>
    <name evidence="17" type="ORF">AO440_002010</name>
</gene>
<dbReference type="FunFam" id="3.90.550.10:FF:000148">
    <property type="entry name" value="Glg2p"/>
    <property type="match status" value="1"/>
</dbReference>
<evidence type="ECO:0000256" key="9">
    <source>
        <dbReference type="ARBA" id="ARBA00023180"/>
    </source>
</evidence>
<evidence type="ECO:0000256" key="5">
    <source>
        <dbReference type="ARBA" id="ARBA00022554"/>
    </source>
</evidence>
<evidence type="ECO:0000256" key="1">
    <source>
        <dbReference type="ARBA" id="ARBA00001936"/>
    </source>
</evidence>
<organism evidence="17 18">
    <name type="scientific">Candida glabrata</name>
    <name type="common">Yeast</name>
    <name type="synonym">Torulopsis glabrata</name>
    <dbReference type="NCBI Taxonomy" id="5478"/>
    <lineage>
        <taxon>Eukaryota</taxon>
        <taxon>Fungi</taxon>
        <taxon>Dikarya</taxon>
        <taxon>Ascomycota</taxon>
        <taxon>Saccharomycotina</taxon>
        <taxon>Saccharomycetes</taxon>
        <taxon>Saccharomycetales</taxon>
        <taxon>Saccharomycetaceae</taxon>
        <taxon>Nakaseomyces</taxon>
    </lineage>
</organism>
<keyword evidence="10" id="KW-0464">Manganese</keyword>
<comment type="catalytic activity">
    <reaction evidence="14">
        <text>L-tyrosyl-[glycogenin] + UDP-alpha-D-glucose = alpha-D-glucosyl-L-tyrosyl-[glycogenin] + UDP + H(+)</text>
        <dbReference type="Rhea" id="RHEA:23360"/>
        <dbReference type="Rhea" id="RHEA-COMP:14604"/>
        <dbReference type="Rhea" id="RHEA-COMP:14605"/>
        <dbReference type="ChEBI" id="CHEBI:15378"/>
        <dbReference type="ChEBI" id="CHEBI:46858"/>
        <dbReference type="ChEBI" id="CHEBI:58223"/>
        <dbReference type="ChEBI" id="CHEBI:58885"/>
        <dbReference type="ChEBI" id="CHEBI:140573"/>
        <dbReference type="EC" id="2.4.1.186"/>
    </reaction>
</comment>
<dbReference type="GO" id="GO:0046872">
    <property type="term" value="F:metal ion binding"/>
    <property type="evidence" value="ECO:0007669"/>
    <property type="project" value="UniProtKB-KW"/>
</dbReference>
<dbReference type="VEuPathDB" id="FungiDB:GWK60_H02497"/>
<feature type="compositionally biased region" description="Acidic residues" evidence="16">
    <location>
        <begin position="466"/>
        <end position="488"/>
    </location>
</feature>
<feature type="compositionally biased region" description="Basic and acidic residues" evidence="16">
    <location>
        <begin position="399"/>
        <end position="465"/>
    </location>
</feature>
<keyword evidence="9" id="KW-0325">Glycoprotein</keyword>
<dbReference type="SUPFAM" id="SSF53448">
    <property type="entry name" value="Nucleotide-diphospho-sugar transferases"/>
    <property type="match status" value="1"/>
</dbReference>
<dbReference type="AlphaFoldDB" id="A0A0W0C843"/>
<dbReference type="VEuPathDB" id="FungiDB:CAGL0H02695g"/>
<comment type="catalytic activity">
    <reaction evidence="13">
        <text>[1,4-alpha-D-glucosyl](n)-L-tyrosyl-[glycogenin] + UDP-alpha-D-glucose = [1,4-alpha-D-glucosyl](n+1)-L-tyrosyl-[glycogenin] + UDP + H(+)</text>
        <dbReference type="Rhea" id="RHEA:56560"/>
        <dbReference type="Rhea" id="RHEA-COMP:14606"/>
        <dbReference type="Rhea" id="RHEA-COMP:14607"/>
        <dbReference type="ChEBI" id="CHEBI:15378"/>
        <dbReference type="ChEBI" id="CHEBI:58223"/>
        <dbReference type="ChEBI" id="CHEBI:58885"/>
        <dbReference type="ChEBI" id="CHEBI:140574"/>
        <dbReference type="EC" id="2.4.1.186"/>
    </reaction>
</comment>
<dbReference type="InterPro" id="IPR050587">
    <property type="entry name" value="GNT1/Glycosyltrans_8"/>
</dbReference>
<dbReference type="VEuPathDB" id="FungiDB:GVI51_H02475"/>
<dbReference type="PANTHER" id="PTHR11183">
    <property type="entry name" value="GLYCOGENIN SUBFAMILY MEMBER"/>
    <property type="match status" value="1"/>
</dbReference>
<evidence type="ECO:0000256" key="14">
    <source>
        <dbReference type="ARBA" id="ARBA00052293"/>
    </source>
</evidence>
<evidence type="ECO:0000256" key="8">
    <source>
        <dbReference type="ARBA" id="ARBA00023056"/>
    </source>
</evidence>
<dbReference type="Pfam" id="PF01501">
    <property type="entry name" value="Glyco_transf_8"/>
    <property type="match status" value="1"/>
</dbReference>
<dbReference type="GO" id="GO:0008466">
    <property type="term" value="F:glycogenin glucosyltransferase activity"/>
    <property type="evidence" value="ECO:0007669"/>
    <property type="project" value="UniProtKB-EC"/>
</dbReference>
<evidence type="ECO:0000256" key="6">
    <source>
        <dbReference type="ARBA" id="ARBA00022679"/>
    </source>
</evidence>
<evidence type="ECO:0000313" key="18">
    <source>
        <dbReference type="Proteomes" id="UP000054886"/>
    </source>
</evidence>
<feature type="compositionally biased region" description="Basic and acidic residues" evidence="16">
    <location>
        <begin position="489"/>
        <end position="510"/>
    </location>
</feature>
<comment type="function">
    <text evidence="15">Self-glucosylating initiator of glycogen synthesis. It catalyzes the formation of a short alpha (1,4)-glucosyl chain covalently attached via a glucose 1-O-tyrosyl linkage to internal tyrosine residues and these chains act as primers for the elongation reaction catalyzed by glycogen synthase. Capable of transferring glucosyl residues to unbound acceptors such as free oligoglucans or oligoglucan derivatives.</text>
</comment>
<dbReference type="GO" id="GO:0005978">
    <property type="term" value="P:glycogen biosynthetic process"/>
    <property type="evidence" value="ECO:0007669"/>
    <property type="project" value="UniProtKB-KW"/>
</dbReference>
<name>A0A0W0C843_CANGB</name>
<dbReference type="VEuPathDB" id="FungiDB:B1J91_H02695g"/>
<dbReference type="EC" id="2.4.1.186" evidence="12"/>
<sequence>MGKENVAVATLLYSADYLPGVFTLGFQLRKLIDAGGCGCVKTCIVVTKLLYNDILSDISKNLLNCLYDDIVLVDPLDYQHITQDMNKENLKMLERPELSFALIKARIFELTQYEQVLYLDADTLPLNSGIFDLFDQLADQTSEQVAAVPDIGWPDIFNSGVMMIVPNRDVVAELNNYILNVVSIDGSDQGILNQFFNQNMRLNDFGRIANYSTKEWIRLPYLYNVTTPNYGYECPPAMKFFGPHIRLVHFIGKHKPWSKWSQEQFQKSSYAAQWRAAYLDFQIQYDLVDLLAHTTIKDEDEHIEPQQDKCEEHIEENQPDEYHHEQTQYNERLEKIDEINEDECDIIEEEQQPIEKPPTPIQLPLDFKEWLTTFISKEDEEQQHNEEPSVEESQGNEPEETHFRGVHYEEHMIQHREEETINRQVSHPKEDAANEAAREIEQPKHRYDRKVEIIEEEDIKDHELDDLIDDESSTNKQEDDDEIVDEQEESRLASELEVKDSKMDVQESRSHNIHNQNNNNNYRFEWENTNYLNTVERSFPEDIFEYSVE</sequence>
<keyword evidence="5" id="KW-0926">Vacuole</keyword>